<dbReference type="Pfam" id="PF11695">
    <property type="entry name" value="DUF3291"/>
    <property type="match status" value="1"/>
</dbReference>
<evidence type="ECO:0000313" key="3">
    <source>
        <dbReference type="Proteomes" id="UP000245086"/>
    </source>
</evidence>
<protein>
    <recommendedName>
        <fullName evidence="1">DUF3291 domain-containing protein</fullName>
    </recommendedName>
</protein>
<gene>
    <name evidence="2" type="ORF">PbB2_01907</name>
</gene>
<dbReference type="InterPro" id="IPR021708">
    <property type="entry name" value="DUF3291"/>
</dbReference>
<name>A0A2P2EB04_9PROT</name>
<feature type="domain" description="DUF3291" evidence="1">
    <location>
        <begin position="10"/>
        <end position="146"/>
    </location>
</feature>
<dbReference type="Proteomes" id="UP000245086">
    <property type="component" value="Unassembled WGS sequence"/>
</dbReference>
<dbReference type="EMBL" id="BFBR01000005">
    <property type="protein sequence ID" value="GBF58235.1"/>
    <property type="molecule type" value="Genomic_DNA"/>
</dbReference>
<sequence length="160" mass="18170">MFDQPPGHHLAQINVAKSRFDQDDPRFAGFTGKIDAVNAVAERAPGFIWRLKSDAGNALDIQATDDPRFLINMSVWESAEALEDFVWKTIHVKVYDRKAEWFPTLDTPHMAFWWVPVGHEPSVSEGMSKLDSLRLHGPTSEAFGWESLPHVAQWRARRCG</sequence>
<proteinExistence type="predicted"/>
<comment type="caution">
    <text evidence="2">The sequence shown here is derived from an EMBL/GenBank/DDBJ whole genome shotgun (WGS) entry which is preliminary data.</text>
</comment>
<evidence type="ECO:0000313" key="2">
    <source>
        <dbReference type="EMBL" id="GBF58235.1"/>
    </source>
</evidence>
<dbReference type="SUPFAM" id="SSF54909">
    <property type="entry name" value="Dimeric alpha+beta barrel"/>
    <property type="match status" value="1"/>
</dbReference>
<reference evidence="2 3" key="1">
    <citation type="journal article" date="2018" name="Genome Announc.">
        <title>Draft Genome Sequence of "Candidatus Phycosocius bacilliformis," an Alphaproteobacterial Ectosymbiont of the Hydrocarbon-Producing Green Alga Botryococcus braunii.</title>
        <authorList>
            <person name="Tanabe Y."/>
            <person name="Yamaguchi H."/>
            <person name="Watanabe M.M."/>
        </authorList>
    </citation>
    <scope>NUCLEOTIDE SEQUENCE [LARGE SCALE GENOMIC DNA]</scope>
    <source>
        <strain evidence="2 3">BOTRYCO-2</strain>
    </source>
</reference>
<accession>A0A2P2EB04</accession>
<dbReference type="OrthoDB" id="2376237at2"/>
<dbReference type="InterPro" id="IPR011008">
    <property type="entry name" value="Dimeric_a/b-barrel"/>
</dbReference>
<evidence type="ECO:0000259" key="1">
    <source>
        <dbReference type="Pfam" id="PF11695"/>
    </source>
</evidence>
<keyword evidence="3" id="KW-1185">Reference proteome</keyword>
<organism evidence="2 3">
    <name type="scientific">Candidatus Phycosocius bacilliformis</name>
    <dbReference type="NCBI Taxonomy" id="1445552"/>
    <lineage>
        <taxon>Bacteria</taxon>
        <taxon>Pseudomonadati</taxon>
        <taxon>Pseudomonadota</taxon>
        <taxon>Alphaproteobacteria</taxon>
        <taxon>Caulobacterales</taxon>
        <taxon>Caulobacterales incertae sedis</taxon>
        <taxon>Candidatus Phycosocius</taxon>
    </lineage>
</organism>
<dbReference type="RefSeq" id="WP_108985091.1">
    <property type="nucleotide sequence ID" value="NZ_BFBR01000005.1"/>
</dbReference>
<dbReference type="AlphaFoldDB" id="A0A2P2EB04"/>